<keyword evidence="1" id="KW-1133">Transmembrane helix</keyword>
<sequence length="135" mass="13762">MGGRTTPPPGAVRWTGRIAERPLWPEPQLTDRTFAGYLAVNALQGSVLFTYVSMSSFVLQEEHGLGAQGFSVVFADNAVGLVLGGQVNGALGMRLGPARLLVASVLLVVTASAALLAGALSGELVAVAELTASAA</sequence>
<keyword evidence="1" id="KW-0472">Membrane</keyword>
<dbReference type="RefSeq" id="WP_097204125.1">
    <property type="nucleotide sequence ID" value="NZ_JACHXB010000001.1"/>
</dbReference>
<dbReference type="Gene3D" id="1.20.1720.10">
    <property type="entry name" value="Multidrug resistance protein D"/>
    <property type="match status" value="1"/>
</dbReference>
<evidence type="ECO:0000313" key="2">
    <source>
        <dbReference type="EMBL" id="SNX94744.1"/>
    </source>
</evidence>
<keyword evidence="3" id="KW-1185">Reference proteome</keyword>
<proteinExistence type="predicted"/>
<evidence type="ECO:0000256" key="1">
    <source>
        <dbReference type="SAM" id="Phobius"/>
    </source>
</evidence>
<name>A0A285E972_9ACTN</name>
<feature type="transmembrane region" description="Helical" evidence="1">
    <location>
        <begin position="34"/>
        <end position="52"/>
    </location>
</feature>
<gene>
    <name evidence="2" type="ORF">SAMN06893097_101541</name>
</gene>
<dbReference type="AlphaFoldDB" id="A0A285E972"/>
<keyword evidence="1" id="KW-0812">Transmembrane</keyword>
<dbReference type="EMBL" id="OBDO01000001">
    <property type="protein sequence ID" value="SNX94744.1"/>
    <property type="molecule type" value="Genomic_DNA"/>
</dbReference>
<organism evidence="2 3">
    <name type="scientific">Geodermatophilus sabuli</name>
    <dbReference type="NCBI Taxonomy" id="1564158"/>
    <lineage>
        <taxon>Bacteria</taxon>
        <taxon>Bacillati</taxon>
        <taxon>Actinomycetota</taxon>
        <taxon>Actinomycetes</taxon>
        <taxon>Geodermatophilales</taxon>
        <taxon>Geodermatophilaceae</taxon>
        <taxon>Geodermatophilus</taxon>
    </lineage>
</organism>
<protein>
    <submittedName>
        <fullName evidence="2">MFS transporter, DHA1 family, bicyclomycin/chloramphenicol resistance protein</fullName>
    </submittedName>
</protein>
<dbReference type="OrthoDB" id="9814303at2"/>
<dbReference type="SUPFAM" id="SSF103473">
    <property type="entry name" value="MFS general substrate transporter"/>
    <property type="match status" value="1"/>
</dbReference>
<feature type="transmembrane region" description="Helical" evidence="1">
    <location>
        <begin position="100"/>
        <end position="120"/>
    </location>
</feature>
<accession>A0A285E972</accession>
<dbReference type="InterPro" id="IPR036259">
    <property type="entry name" value="MFS_trans_sf"/>
</dbReference>
<evidence type="ECO:0000313" key="3">
    <source>
        <dbReference type="Proteomes" id="UP000219514"/>
    </source>
</evidence>
<dbReference type="Proteomes" id="UP000219514">
    <property type="component" value="Unassembled WGS sequence"/>
</dbReference>
<reference evidence="2 3" key="1">
    <citation type="submission" date="2017-09" db="EMBL/GenBank/DDBJ databases">
        <authorList>
            <person name="Ehlers B."/>
            <person name="Leendertz F.H."/>
        </authorList>
    </citation>
    <scope>NUCLEOTIDE SEQUENCE [LARGE SCALE GENOMIC DNA]</scope>
    <source>
        <strain evidence="2 3">DSM 46844</strain>
    </source>
</reference>